<dbReference type="AlphaFoldDB" id="A0A368PKS0"/>
<feature type="domain" description="DNA helicase Pif1-like 2B" evidence="4">
    <location>
        <begin position="959"/>
        <end position="1005"/>
    </location>
</feature>
<keyword evidence="1" id="KW-0233">DNA recombination</keyword>
<evidence type="ECO:0000256" key="1">
    <source>
        <dbReference type="RuleBase" id="RU363044"/>
    </source>
</evidence>
<dbReference type="STRING" id="4555.A0A368PKS0"/>
<dbReference type="Pfam" id="PF14214">
    <property type="entry name" value="Helitron_like_N"/>
    <property type="match status" value="2"/>
</dbReference>
<dbReference type="InterPro" id="IPR049163">
    <property type="entry name" value="Pif1-like_2B_dom"/>
</dbReference>
<dbReference type="SUPFAM" id="SSF52540">
    <property type="entry name" value="P-loop containing nucleoside triphosphate hydrolases"/>
    <property type="match status" value="1"/>
</dbReference>
<dbReference type="GO" id="GO:0005524">
    <property type="term" value="F:ATP binding"/>
    <property type="evidence" value="ECO:0007669"/>
    <property type="project" value="UniProtKB-KW"/>
</dbReference>
<evidence type="ECO:0000259" key="2">
    <source>
        <dbReference type="Pfam" id="PF05970"/>
    </source>
</evidence>
<dbReference type="GO" id="GO:0006281">
    <property type="term" value="P:DNA repair"/>
    <property type="evidence" value="ECO:0007669"/>
    <property type="project" value="UniProtKB-KW"/>
</dbReference>
<sequence>MCANIDAGINDSAGPNVFKINGFVYNRIGSLMPAADESPKFAQLYIYDTEHEIRNRISSIVSKDSDDTSLDPDIVNGLILMLDNCNPLVREFRKDFHLGIPYRRTDLLQAGAWKNVTMQTYACYNCHYRRDQPNPYLCCGRLFFQSAVDIFACVEECRLTWIADHQDDFRCEHFQGIIDAVSRGYVDGSSIGKQRVDIAICRVYGSPYFFTTFTCNPKWLEIKETMELECGQRPSDRPDVGCRVYHMNLSELMDDIKFGSVFGPIVAVLESVEFQKRGLPHAHILAWLQDIAAADIISVIDNYISTEILDPEEDPLGYALVEEFVMHGPFGDDNKNCPCMKNGSCSKHFPKQFQIETTTHGRGFIMYKRCDTGRYIIKNGVRLDNRYVVPYIMLLLKRYQAHINVEFCNQSSIAKYLCRYVMKGPDQANVTFRRTEKRKASSSNTFLCRYICDKEAYWCIFGFELHHKIPAIERLAVHLPSMNMVPYATGANLASLIATPFLQNTTLTEWFVANRKYHVAREISYCDFPTRWTWDSSSRLWKPRGSGTYKIGRMDNVHPSPGENYYLSMLLLVARGAQCYEDVRTVNGSLYGTCWQPMADDIEYVLQKRMDCSSYFVPDSQLRGMVIDELPELFSKNGVSITKYNLPSSAPNSGFGNCLIDDEEAYDIATLVDQAPLLYSRLNDCQQTAYDSIVRSVIGFGGTSKTFLWNSIITYVRSLGKIILAVASSGVASLLLPCSRTAHSRFKIPIDIDETTISNIKRGTILADLMKKHKVVFSSFGSLVARHYLLLVIEGGVRSKIVDATITNSPLWRFVIILELTMNMRLFADGLDSVAKEELSKFSDWILSVGDGTLPTVSHAPGDDGAWIQIPDDMLVVTTTGDRIRAMIDAVYDEFSFNFKDESYLCKRAIVSPTNDVADEINSAMISMVPGERKEYLSFDCVSKCLDTVGNVGLLYPIEFLNSLKVNNFPDHCLVLRVGVPVMHLRNLNQMTGLCNGTWLVITNLAERILEACIITGSSIGDIVYVPRIVLTATK</sequence>
<comment type="similarity">
    <text evidence="1">Belongs to the helicase family.</text>
</comment>
<dbReference type="InterPro" id="IPR025476">
    <property type="entry name" value="Helitron_helicase-like"/>
</dbReference>
<feature type="domain" description="DNA helicase Pif1-like DEAD-box helicase" evidence="2">
    <location>
        <begin position="789"/>
        <end position="856"/>
    </location>
</feature>
<dbReference type="Gene3D" id="3.40.50.300">
    <property type="entry name" value="P-loop containing nucleotide triphosphate hydrolases"/>
    <property type="match status" value="1"/>
</dbReference>
<feature type="domain" description="DNA helicase Pif1-like DEAD-box helicase" evidence="2">
    <location>
        <begin position="697"/>
        <end position="777"/>
    </location>
</feature>
<name>A0A368PKS0_SETIT</name>
<reference evidence="5" key="1">
    <citation type="journal article" date="2012" name="Nat. Biotechnol.">
        <title>Reference genome sequence of the model plant Setaria.</title>
        <authorList>
            <person name="Bennetzen J.L."/>
            <person name="Schmutz J."/>
            <person name="Wang H."/>
            <person name="Percifield R."/>
            <person name="Hawkins J."/>
            <person name="Pontaroli A.C."/>
            <person name="Estep M."/>
            <person name="Feng L."/>
            <person name="Vaughn J.N."/>
            <person name="Grimwood J."/>
            <person name="Jenkins J."/>
            <person name="Barry K."/>
            <person name="Lindquist E."/>
            <person name="Hellsten U."/>
            <person name="Deshpande S."/>
            <person name="Wang X."/>
            <person name="Wu X."/>
            <person name="Mitros T."/>
            <person name="Triplett J."/>
            <person name="Yang X."/>
            <person name="Ye C.Y."/>
            <person name="Mauro-Herrera M."/>
            <person name="Wang L."/>
            <person name="Li P."/>
            <person name="Sharma M."/>
            <person name="Sharma R."/>
            <person name="Ronald P.C."/>
            <person name="Panaud O."/>
            <person name="Kellogg E.A."/>
            <person name="Brutnell T.P."/>
            <person name="Doust A.N."/>
            <person name="Tuskan G.A."/>
            <person name="Rokhsar D."/>
            <person name="Devos K.M."/>
        </authorList>
    </citation>
    <scope>NUCLEOTIDE SEQUENCE [LARGE SCALE GENOMIC DNA]</scope>
    <source>
        <strain evidence="5">Yugu1</strain>
    </source>
</reference>
<dbReference type="PANTHER" id="PTHR10492">
    <property type="match status" value="1"/>
</dbReference>
<evidence type="ECO:0000259" key="4">
    <source>
        <dbReference type="Pfam" id="PF21530"/>
    </source>
</evidence>
<dbReference type="GO" id="GO:0016887">
    <property type="term" value="F:ATP hydrolysis activity"/>
    <property type="evidence" value="ECO:0007669"/>
    <property type="project" value="RHEA"/>
</dbReference>
<feature type="domain" description="Helitron helicase-like" evidence="3">
    <location>
        <begin position="121"/>
        <end position="184"/>
    </location>
</feature>
<dbReference type="InterPro" id="IPR027417">
    <property type="entry name" value="P-loop_NTPase"/>
</dbReference>
<dbReference type="GO" id="GO:0043139">
    <property type="term" value="F:5'-3' DNA helicase activity"/>
    <property type="evidence" value="ECO:0007669"/>
    <property type="project" value="UniProtKB-EC"/>
</dbReference>
<comment type="catalytic activity">
    <reaction evidence="1">
        <text>ATP + H2O = ADP + phosphate + H(+)</text>
        <dbReference type="Rhea" id="RHEA:13065"/>
        <dbReference type="ChEBI" id="CHEBI:15377"/>
        <dbReference type="ChEBI" id="CHEBI:15378"/>
        <dbReference type="ChEBI" id="CHEBI:30616"/>
        <dbReference type="ChEBI" id="CHEBI:43474"/>
        <dbReference type="ChEBI" id="CHEBI:456216"/>
        <dbReference type="EC" id="5.6.2.3"/>
    </reaction>
</comment>
<dbReference type="EC" id="5.6.2.3" evidence="1"/>
<protein>
    <recommendedName>
        <fullName evidence="1">ATP-dependent DNA helicase</fullName>
        <ecNumber evidence="1">5.6.2.3</ecNumber>
    </recommendedName>
</protein>
<organism evidence="5">
    <name type="scientific">Setaria italica</name>
    <name type="common">Foxtail millet</name>
    <name type="synonym">Panicum italicum</name>
    <dbReference type="NCBI Taxonomy" id="4555"/>
    <lineage>
        <taxon>Eukaryota</taxon>
        <taxon>Viridiplantae</taxon>
        <taxon>Streptophyta</taxon>
        <taxon>Embryophyta</taxon>
        <taxon>Tracheophyta</taxon>
        <taxon>Spermatophyta</taxon>
        <taxon>Magnoliopsida</taxon>
        <taxon>Liliopsida</taxon>
        <taxon>Poales</taxon>
        <taxon>Poaceae</taxon>
        <taxon>PACMAD clade</taxon>
        <taxon>Panicoideae</taxon>
        <taxon>Panicodae</taxon>
        <taxon>Paniceae</taxon>
        <taxon>Cenchrinae</taxon>
        <taxon>Setaria</taxon>
    </lineage>
</organism>
<dbReference type="GO" id="GO:0006310">
    <property type="term" value="P:DNA recombination"/>
    <property type="evidence" value="ECO:0007669"/>
    <property type="project" value="UniProtKB-KW"/>
</dbReference>
<keyword evidence="1" id="KW-0227">DNA damage</keyword>
<comment type="cofactor">
    <cofactor evidence="1">
        <name>Mg(2+)</name>
        <dbReference type="ChEBI" id="CHEBI:18420"/>
    </cofactor>
</comment>
<keyword evidence="1" id="KW-0067">ATP-binding</keyword>
<feature type="domain" description="Helitron helicase-like" evidence="3">
    <location>
        <begin position="198"/>
        <end position="285"/>
    </location>
</feature>
<proteinExistence type="inferred from homology"/>
<dbReference type="InterPro" id="IPR010285">
    <property type="entry name" value="DNA_helicase_pif1-like_DEAD"/>
</dbReference>
<accession>A0A368PKS0</accession>
<gene>
    <name evidence="5" type="ORF">SETIT_1G148500v2</name>
</gene>
<dbReference type="GO" id="GO:0000723">
    <property type="term" value="P:telomere maintenance"/>
    <property type="evidence" value="ECO:0007669"/>
    <property type="project" value="InterPro"/>
</dbReference>
<keyword evidence="1" id="KW-0378">Hydrolase</keyword>
<reference evidence="5" key="2">
    <citation type="submission" date="2015-07" db="EMBL/GenBank/DDBJ databases">
        <authorList>
            <person name="Noorani M."/>
        </authorList>
    </citation>
    <scope>NUCLEOTIDE SEQUENCE</scope>
    <source>
        <strain evidence="5">Yugu1</strain>
    </source>
</reference>
<dbReference type="Pfam" id="PF05970">
    <property type="entry name" value="PIF1"/>
    <property type="match status" value="2"/>
</dbReference>
<evidence type="ECO:0000313" key="5">
    <source>
        <dbReference type="EMBL" id="RCV06252.1"/>
    </source>
</evidence>
<dbReference type="Pfam" id="PF21530">
    <property type="entry name" value="Pif1_2B_dom"/>
    <property type="match status" value="1"/>
</dbReference>
<keyword evidence="1" id="KW-0547">Nucleotide-binding</keyword>
<keyword evidence="1" id="KW-0234">DNA repair</keyword>
<dbReference type="PANTHER" id="PTHR10492:SF90">
    <property type="entry name" value="ATP-DEPENDENT DNA HELICASE"/>
    <property type="match status" value="1"/>
</dbReference>
<keyword evidence="1" id="KW-0347">Helicase</keyword>
<evidence type="ECO:0000259" key="3">
    <source>
        <dbReference type="Pfam" id="PF14214"/>
    </source>
</evidence>
<dbReference type="OrthoDB" id="674851at2759"/>
<dbReference type="EMBL" id="CM003528">
    <property type="protein sequence ID" value="RCV06252.1"/>
    <property type="molecule type" value="Genomic_DNA"/>
</dbReference>